<gene>
    <name evidence="2" type="ORF">CAMP_LOCUS4550</name>
</gene>
<comment type="caution">
    <text evidence="2">The sequence shown here is derived from an EMBL/GenBank/DDBJ whole genome shotgun (WGS) entry which is preliminary data.</text>
</comment>
<organism evidence="2 3">
    <name type="scientific">Caenorhabditis angaria</name>
    <dbReference type="NCBI Taxonomy" id="860376"/>
    <lineage>
        <taxon>Eukaryota</taxon>
        <taxon>Metazoa</taxon>
        <taxon>Ecdysozoa</taxon>
        <taxon>Nematoda</taxon>
        <taxon>Chromadorea</taxon>
        <taxon>Rhabditida</taxon>
        <taxon>Rhabditina</taxon>
        <taxon>Rhabditomorpha</taxon>
        <taxon>Rhabditoidea</taxon>
        <taxon>Rhabditidae</taxon>
        <taxon>Peloderinae</taxon>
        <taxon>Caenorhabditis</taxon>
    </lineage>
</organism>
<feature type="chain" id="PRO_5040251933" evidence="1">
    <location>
        <begin position="17"/>
        <end position="246"/>
    </location>
</feature>
<keyword evidence="3" id="KW-1185">Reference proteome</keyword>
<dbReference type="AlphaFoldDB" id="A0A9P1IC45"/>
<protein>
    <submittedName>
        <fullName evidence="2">Uncharacterized protein</fullName>
    </submittedName>
</protein>
<evidence type="ECO:0000313" key="2">
    <source>
        <dbReference type="EMBL" id="CAI5441913.1"/>
    </source>
</evidence>
<evidence type="ECO:0000256" key="1">
    <source>
        <dbReference type="SAM" id="SignalP"/>
    </source>
</evidence>
<name>A0A9P1IC45_9PELO</name>
<sequence length="246" mass="28958">MLISIFIFSIFPICSSNELVKQLNRLPKVEKYSGIFVKNGSNNSWIRQLDSPIVWTLLKFQFAILNGSFHLDFDREYDTEEFWFTADYHRGRECQQFKMLGRNGLIYDWKPISRCSPFPPPPKVHRNTFNFTMGKTILKTFVDSLNLKTFEELSQYYDVDVSFAAKTPLTTKEYFMRDWSTERINSTTNAYRFTTITRECAVDDYPSCDVDPLDCHFITPVTDPPRDRFEELNQDYSNISPNCEKE</sequence>
<feature type="signal peptide" evidence="1">
    <location>
        <begin position="1"/>
        <end position="16"/>
    </location>
</feature>
<evidence type="ECO:0000313" key="3">
    <source>
        <dbReference type="Proteomes" id="UP001152747"/>
    </source>
</evidence>
<accession>A0A9P1IC45</accession>
<reference evidence="2" key="1">
    <citation type="submission" date="2022-11" db="EMBL/GenBank/DDBJ databases">
        <authorList>
            <person name="Kikuchi T."/>
        </authorList>
    </citation>
    <scope>NUCLEOTIDE SEQUENCE</scope>
    <source>
        <strain evidence="2">PS1010</strain>
    </source>
</reference>
<dbReference type="Proteomes" id="UP001152747">
    <property type="component" value="Unassembled WGS sequence"/>
</dbReference>
<keyword evidence="1" id="KW-0732">Signal</keyword>
<proteinExistence type="predicted"/>
<dbReference type="EMBL" id="CANHGI010000002">
    <property type="protein sequence ID" value="CAI5441913.1"/>
    <property type="molecule type" value="Genomic_DNA"/>
</dbReference>